<dbReference type="Proteomes" id="UP000023561">
    <property type="component" value="Unassembled WGS sequence"/>
</dbReference>
<evidence type="ECO:0000313" key="2">
    <source>
        <dbReference type="EMBL" id="GAJ41277.1"/>
    </source>
</evidence>
<evidence type="ECO:0000259" key="1">
    <source>
        <dbReference type="Pfam" id="PF16113"/>
    </source>
</evidence>
<dbReference type="AlphaFoldDB" id="A0A023DJ48"/>
<keyword evidence="3" id="KW-1185">Reference proteome</keyword>
<name>A0A023DJ48_9BACL</name>
<organism evidence="2 3">
    <name type="scientific">Parageobacillus caldoxylosilyticus NBRC 107762</name>
    <dbReference type="NCBI Taxonomy" id="1220594"/>
    <lineage>
        <taxon>Bacteria</taxon>
        <taxon>Bacillati</taxon>
        <taxon>Bacillota</taxon>
        <taxon>Bacilli</taxon>
        <taxon>Bacillales</taxon>
        <taxon>Anoxybacillaceae</taxon>
        <taxon>Saccharococcus</taxon>
    </lineage>
</organism>
<protein>
    <recommendedName>
        <fullName evidence="1">Enoyl-CoA hydratase/isomerase domain-containing protein</fullName>
    </recommendedName>
</protein>
<dbReference type="Pfam" id="PF16113">
    <property type="entry name" value="ECH_2"/>
    <property type="match status" value="1"/>
</dbReference>
<reference evidence="2 3" key="1">
    <citation type="submission" date="2014-04" db="EMBL/GenBank/DDBJ databases">
        <title>Whole genome shotgun sequence of Geobacillus caldoxylosilyticus NBRC 107762.</title>
        <authorList>
            <person name="Hosoyama A."/>
            <person name="Hosoyama Y."/>
            <person name="Katano-Makiyama Y."/>
            <person name="Tsuchikane K."/>
            <person name="Ohji S."/>
            <person name="Ichikawa N."/>
            <person name="Yamazoe A."/>
            <person name="Fujita N."/>
        </authorList>
    </citation>
    <scope>NUCLEOTIDE SEQUENCE [LARGE SCALE GENOMIC DNA]</scope>
    <source>
        <strain evidence="2 3">NBRC 107762</strain>
    </source>
</reference>
<sequence length="70" mass="7475">MQLSHAVDEIKANAAVKTVILTGAGEKVFVAGGDIKFFPDWMGKGIEEAKQKSLWPQAPSFGKMALAALE</sequence>
<accession>A0A023DJ48</accession>
<proteinExistence type="predicted"/>
<feature type="domain" description="Enoyl-CoA hydratase/isomerase" evidence="1">
    <location>
        <begin position="2"/>
        <end position="48"/>
    </location>
</feature>
<comment type="caution">
    <text evidence="2">The sequence shown here is derived from an EMBL/GenBank/DDBJ whole genome shotgun (WGS) entry which is preliminary data.</text>
</comment>
<evidence type="ECO:0000313" key="3">
    <source>
        <dbReference type="Proteomes" id="UP000023561"/>
    </source>
</evidence>
<dbReference type="EMBL" id="BAWO01000062">
    <property type="protein sequence ID" value="GAJ41277.1"/>
    <property type="molecule type" value="Genomic_DNA"/>
</dbReference>
<dbReference type="InterPro" id="IPR045004">
    <property type="entry name" value="ECH_dom"/>
</dbReference>
<dbReference type="Gene3D" id="3.90.226.10">
    <property type="entry name" value="2-enoyl-CoA Hydratase, Chain A, domain 1"/>
    <property type="match status" value="1"/>
</dbReference>
<dbReference type="InterPro" id="IPR029045">
    <property type="entry name" value="ClpP/crotonase-like_dom_sf"/>
</dbReference>
<dbReference type="SUPFAM" id="SSF52096">
    <property type="entry name" value="ClpP/crotonase"/>
    <property type="match status" value="1"/>
</dbReference>
<gene>
    <name evidence="2" type="ORF">GCA01S_062_00260</name>
</gene>